<comment type="caution">
    <text evidence="1">The sequence shown here is derived from an EMBL/GenBank/DDBJ whole genome shotgun (WGS) entry which is preliminary data.</text>
</comment>
<evidence type="ECO:0000313" key="2">
    <source>
        <dbReference type="Proteomes" id="UP001057402"/>
    </source>
</evidence>
<organism evidence="1 2">
    <name type="scientific">Melastoma candidum</name>
    <dbReference type="NCBI Taxonomy" id="119954"/>
    <lineage>
        <taxon>Eukaryota</taxon>
        <taxon>Viridiplantae</taxon>
        <taxon>Streptophyta</taxon>
        <taxon>Embryophyta</taxon>
        <taxon>Tracheophyta</taxon>
        <taxon>Spermatophyta</taxon>
        <taxon>Magnoliopsida</taxon>
        <taxon>eudicotyledons</taxon>
        <taxon>Gunneridae</taxon>
        <taxon>Pentapetalae</taxon>
        <taxon>rosids</taxon>
        <taxon>malvids</taxon>
        <taxon>Myrtales</taxon>
        <taxon>Melastomataceae</taxon>
        <taxon>Melastomatoideae</taxon>
        <taxon>Melastomateae</taxon>
        <taxon>Melastoma</taxon>
    </lineage>
</organism>
<accession>A0ACB9RH10</accession>
<keyword evidence="2" id="KW-1185">Reference proteome</keyword>
<name>A0ACB9RH10_9MYRT</name>
<gene>
    <name evidence="1" type="ORF">MLD38_015301</name>
</gene>
<proteinExistence type="predicted"/>
<dbReference type="EMBL" id="CM042883">
    <property type="protein sequence ID" value="KAI4377717.1"/>
    <property type="molecule type" value="Genomic_DNA"/>
</dbReference>
<evidence type="ECO:0000313" key="1">
    <source>
        <dbReference type="EMBL" id="KAI4377717.1"/>
    </source>
</evidence>
<reference evidence="2" key="1">
    <citation type="journal article" date="2023" name="Front. Plant Sci.">
        <title>Chromosomal-level genome assembly of Melastoma candidum provides insights into trichome evolution.</title>
        <authorList>
            <person name="Zhong Y."/>
            <person name="Wu W."/>
            <person name="Sun C."/>
            <person name="Zou P."/>
            <person name="Liu Y."/>
            <person name="Dai S."/>
            <person name="Zhou R."/>
        </authorList>
    </citation>
    <scope>NUCLEOTIDE SEQUENCE [LARGE SCALE GENOMIC DNA]</scope>
</reference>
<dbReference type="Proteomes" id="UP001057402">
    <property type="component" value="Chromosome 4"/>
</dbReference>
<sequence length="112" mass="13107">MNWLTPARLFHSQECLKQCMHLIQNGASLCVFPEGTRSKDLKLGEFKDIVGTRTTFCLDTERTYSLRHPIHILTLLSNKDNGRTRKIRRYMEHTLGQTLCLMQKEKAGKRWD</sequence>
<protein>
    <submittedName>
        <fullName evidence="1">Uncharacterized protein</fullName>
    </submittedName>
</protein>